<keyword evidence="4 6" id="KW-1133">Transmembrane helix</keyword>
<evidence type="ECO:0000313" key="8">
    <source>
        <dbReference type="EMBL" id="MDP9796731.1"/>
    </source>
</evidence>
<evidence type="ECO:0000256" key="4">
    <source>
        <dbReference type="ARBA" id="ARBA00022989"/>
    </source>
</evidence>
<feature type="domain" description="DUF3817" evidence="7">
    <location>
        <begin position="4"/>
        <end position="55"/>
    </location>
</feature>
<gene>
    <name evidence="8" type="ORF">J2S43_005243</name>
</gene>
<feature type="transmembrane region" description="Helical" evidence="6">
    <location>
        <begin position="7"/>
        <end position="26"/>
    </location>
</feature>
<keyword evidence="9" id="KW-1185">Reference proteome</keyword>
<protein>
    <recommendedName>
        <fullName evidence="7">DUF3817 domain-containing protein</fullName>
    </recommendedName>
</protein>
<accession>A0ABT9N0E2</accession>
<keyword evidence="3 6" id="KW-0812">Transmembrane</keyword>
<evidence type="ECO:0000313" key="9">
    <source>
        <dbReference type="Proteomes" id="UP001240984"/>
    </source>
</evidence>
<dbReference type="EMBL" id="JAUSRA010000001">
    <property type="protein sequence ID" value="MDP9796731.1"/>
    <property type="molecule type" value="Genomic_DNA"/>
</dbReference>
<keyword evidence="5 6" id="KW-0472">Membrane</keyword>
<sequence length="83" mass="8577">MTVLRLLRVAAAVEALSLLVLLTNLATVHIGAVASLMGPVHGCAYLFVIIAAFRLPGLGRAGRLSALVPGIGGLLVLRVFPHP</sequence>
<reference evidence="8 9" key="1">
    <citation type="submission" date="2023-07" db="EMBL/GenBank/DDBJ databases">
        <title>Sequencing the genomes of 1000 actinobacteria strains.</title>
        <authorList>
            <person name="Klenk H.-P."/>
        </authorList>
    </citation>
    <scope>NUCLEOTIDE SEQUENCE [LARGE SCALE GENOMIC DNA]</scope>
    <source>
        <strain evidence="8 9">DSM 44710</strain>
    </source>
</reference>
<name>A0ABT9N0E2_9ACTN</name>
<evidence type="ECO:0000256" key="2">
    <source>
        <dbReference type="ARBA" id="ARBA00022475"/>
    </source>
</evidence>
<feature type="transmembrane region" description="Helical" evidence="6">
    <location>
        <begin position="32"/>
        <end position="52"/>
    </location>
</feature>
<keyword evidence="2" id="KW-1003">Cell membrane</keyword>
<evidence type="ECO:0000256" key="3">
    <source>
        <dbReference type="ARBA" id="ARBA00022692"/>
    </source>
</evidence>
<comment type="caution">
    <text evidence="8">The sequence shown here is derived from an EMBL/GenBank/DDBJ whole genome shotgun (WGS) entry which is preliminary data.</text>
</comment>
<evidence type="ECO:0000256" key="5">
    <source>
        <dbReference type="ARBA" id="ARBA00023136"/>
    </source>
</evidence>
<dbReference type="RefSeq" id="WP_306833536.1">
    <property type="nucleotide sequence ID" value="NZ_JAUSRA010000001.1"/>
</dbReference>
<dbReference type="InterPro" id="IPR023845">
    <property type="entry name" value="DUF3817_TM"/>
</dbReference>
<feature type="transmembrane region" description="Helical" evidence="6">
    <location>
        <begin position="64"/>
        <end position="81"/>
    </location>
</feature>
<dbReference type="Proteomes" id="UP001240984">
    <property type="component" value="Unassembled WGS sequence"/>
</dbReference>
<organism evidence="8 9">
    <name type="scientific">Catenuloplanes nepalensis</name>
    <dbReference type="NCBI Taxonomy" id="587533"/>
    <lineage>
        <taxon>Bacteria</taxon>
        <taxon>Bacillati</taxon>
        <taxon>Actinomycetota</taxon>
        <taxon>Actinomycetes</taxon>
        <taxon>Micromonosporales</taxon>
        <taxon>Micromonosporaceae</taxon>
        <taxon>Catenuloplanes</taxon>
    </lineage>
</organism>
<proteinExistence type="predicted"/>
<evidence type="ECO:0000259" key="7">
    <source>
        <dbReference type="Pfam" id="PF12823"/>
    </source>
</evidence>
<evidence type="ECO:0000256" key="6">
    <source>
        <dbReference type="SAM" id="Phobius"/>
    </source>
</evidence>
<comment type="subcellular location">
    <subcellularLocation>
        <location evidence="1">Cell membrane</location>
        <topology evidence="1">Multi-pass membrane protein</topology>
    </subcellularLocation>
</comment>
<dbReference type="Pfam" id="PF12823">
    <property type="entry name" value="DUF3817"/>
    <property type="match status" value="1"/>
</dbReference>
<evidence type="ECO:0000256" key="1">
    <source>
        <dbReference type="ARBA" id="ARBA00004651"/>
    </source>
</evidence>